<proteinExistence type="predicted"/>
<accession>A0A383A4N5</accession>
<evidence type="ECO:0000313" key="1">
    <source>
        <dbReference type="EMBL" id="SVE02581.1"/>
    </source>
</evidence>
<name>A0A383A4N5_9ZZZZ</name>
<protein>
    <submittedName>
        <fullName evidence="1">Uncharacterized protein</fullName>
    </submittedName>
</protein>
<dbReference type="AlphaFoldDB" id="A0A383A4N5"/>
<sequence>GLPPLQVTWEVIALDPDGGLNDLHVSVTFNDGVPAVNASVSIPRPQGALTAFTDTEGNAELHGLPAGNPPLEVRASREGNSVVYRTLLEVPLGNAARYTIASLTDIEFLTDRSLGGLLEVQLPGDREGLTVRFNGQSRGETDTLGQLALGDLGAKRGTLRVERNGTPIVGASLLLDDRELGTTDTQGRRTAAVVEQVRLSIALQDTLGVPVADAQVELARRGPDTASEMLGTTDVDGKLVVERELELGEYQLA</sequence>
<reference evidence="1" key="1">
    <citation type="submission" date="2018-05" db="EMBL/GenBank/DDBJ databases">
        <authorList>
            <person name="Lanie J.A."/>
            <person name="Ng W.-L."/>
            <person name="Kazmierczak K.M."/>
            <person name="Andrzejewski T.M."/>
            <person name="Davidsen T.M."/>
            <person name="Wayne K.J."/>
            <person name="Tettelin H."/>
            <person name="Glass J.I."/>
            <person name="Rusch D."/>
            <person name="Podicherti R."/>
            <person name="Tsui H.-C.T."/>
            <person name="Winkler M.E."/>
        </authorList>
    </citation>
    <scope>NUCLEOTIDE SEQUENCE</scope>
</reference>
<dbReference type="EMBL" id="UINC01189062">
    <property type="protein sequence ID" value="SVE02581.1"/>
    <property type="molecule type" value="Genomic_DNA"/>
</dbReference>
<feature type="non-terminal residue" evidence="1">
    <location>
        <position position="1"/>
    </location>
</feature>
<feature type="non-terminal residue" evidence="1">
    <location>
        <position position="253"/>
    </location>
</feature>
<gene>
    <name evidence="1" type="ORF">METZ01_LOCUS455435</name>
</gene>
<organism evidence="1">
    <name type="scientific">marine metagenome</name>
    <dbReference type="NCBI Taxonomy" id="408172"/>
    <lineage>
        <taxon>unclassified sequences</taxon>
        <taxon>metagenomes</taxon>
        <taxon>ecological metagenomes</taxon>
    </lineage>
</organism>